<organism evidence="1">
    <name type="scientific">Burkholderia sp. M701</name>
    <dbReference type="NCBI Taxonomy" id="326454"/>
    <lineage>
        <taxon>Bacteria</taxon>
        <taxon>Pseudomonadati</taxon>
        <taxon>Pseudomonadota</taxon>
        <taxon>Betaproteobacteria</taxon>
        <taxon>Burkholderiales</taxon>
        <taxon>Burkholderiaceae</taxon>
        <taxon>Burkholderia</taxon>
    </lineage>
</organism>
<dbReference type="EMBL" id="AB853026">
    <property type="protein sequence ID" value="BAO19232.1"/>
    <property type="molecule type" value="Genomic_DNA"/>
</dbReference>
<dbReference type="AlphaFoldDB" id="V5YPA6"/>
<dbReference type="RefSeq" id="WP_023842772.1">
    <property type="nucleotide sequence ID" value="NC_022995.1"/>
</dbReference>
<accession>V5YPA6</accession>
<reference evidence="1" key="2">
    <citation type="submission" date="2024-06" db="EMBL/GenBank/DDBJ databases">
        <authorList>
            <person name="Sakai Y."/>
            <person name="Fujii T."/>
        </authorList>
    </citation>
    <scope>NUCLEOTIDE SEQUENCE</scope>
    <source>
        <strain evidence="1">M701</strain>
        <plasmid evidence="1">pM7012</plasmid>
    </source>
</reference>
<keyword evidence="1" id="KW-0614">Plasmid</keyword>
<geneLocation type="plasmid" evidence="1">
    <name>pM7012</name>
</geneLocation>
<sequence>MEKDHACPSCDGRKTVCGFVIDPGTSRMRISSEAPCPQCRGEGMVTEEQQEWIRVGKQCRQERLSRLEFASEAARRLDISIEQLMAAEMGRISPHILLVESAAEAKSST</sequence>
<protein>
    <submittedName>
        <fullName evidence="1">Uncharacterized protein</fullName>
    </submittedName>
</protein>
<proteinExistence type="predicted"/>
<reference evidence="1" key="1">
    <citation type="journal article" date="2014" name="Microbiology">
        <title>A 2,4-dichlorophenoxyacetic acid degradation plasmid pM7012 discloses distribution of an unclassified megaplasmid group across bacterial species.</title>
        <authorList>
            <person name="Sakai Y."/>
            <person name="Ogawa N."/>
            <person name="Shimomura Y."/>
            <person name="Fujii T."/>
        </authorList>
    </citation>
    <scope>NUCLEOTIDE SEQUENCE</scope>
    <source>
        <strain evidence="1">M701</strain>
    </source>
</reference>
<evidence type="ECO:0000313" key="1">
    <source>
        <dbReference type="EMBL" id="BAO19232.1"/>
    </source>
</evidence>
<name>V5YPA6_9BURK</name>